<dbReference type="RefSeq" id="WP_308993204.1">
    <property type="nucleotide sequence ID" value="NZ_CP155618.1"/>
</dbReference>
<sequence>MVKQIKCKKAKFWLKEGVLFCRFIRGECKKEFSQEFLDEHIKAITTLSNGRYYPLLIDLRQLNENYAFSVVKIIANNPELKSVILSKSFVVNSCFVQFVLVVLKRIDDPVIPNKVFRNYDTAIEYSLETNHFFNAIN</sequence>
<proteinExistence type="predicted"/>
<protein>
    <recommendedName>
        <fullName evidence="1">DUF7793 domain-containing protein</fullName>
    </recommendedName>
</protein>
<evidence type="ECO:0000313" key="3">
    <source>
        <dbReference type="Proteomes" id="UP001224325"/>
    </source>
</evidence>
<keyword evidence="3" id="KW-1185">Reference proteome</keyword>
<organism evidence="2 3">
    <name type="scientific">Mariniflexile litorale</name>
    <dbReference type="NCBI Taxonomy" id="3045158"/>
    <lineage>
        <taxon>Bacteria</taxon>
        <taxon>Pseudomonadati</taxon>
        <taxon>Bacteroidota</taxon>
        <taxon>Flavobacteriia</taxon>
        <taxon>Flavobacteriales</taxon>
        <taxon>Flavobacteriaceae</taxon>
        <taxon>Mariniflexile</taxon>
    </lineage>
</organism>
<reference evidence="2" key="1">
    <citation type="submission" date="2024-04" db="EMBL/GenBank/DDBJ databases">
        <title>Mariniflexile litorale, isolated from the shallow sediments of the Sea of Japan.</title>
        <authorList>
            <person name="Romanenko L."/>
            <person name="Isaeva M."/>
        </authorList>
    </citation>
    <scope>NUCLEOTIDE SEQUENCE [LARGE SCALE GENOMIC DNA]</scope>
    <source>
        <strain evidence="2">KMM 9835</strain>
    </source>
</reference>
<name>A0AAU7EK63_9FLAO</name>
<dbReference type="KEGG" id="mlil:QLS71_008235"/>
<gene>
    <name evidence="2" type="ORF">QLS71_008235</name>
</gene>
<evidence type="ECO:0000313" key="2">
    <source>
        <dbReference type="EMBL" id="XBL15994.1"/>
    </source>
</evidence>
<evidence type="ECO:0000259" key="1">
    <source>
        <dbReference type="Pfam" id="PF25056"/>
    </source>
</evidence>
<dbReference type="Proteomes" id="UP001224325">
    <property type="component" value="Chromosome"/>
</dbReference>
<dbReference type="EMBL" id="CP155618">
    <property type="protein sequence ID" value="XBL15994.1"/>
    <property type="molecule type" value="Genomic_DNA"/>
</dbReference>
<dbReference type="InterPro" id="IPR056695">
    <property type="entry name" value="DUF7793"/>
</dbReference>
<feature type="domain" description="DUF7793" evidence="1">
    <location>
        <begin position="12"/>
        <end position="125"/>
    </location>
</feature>
<dbReference type="AlphaFoldDB" id="A0AAU7EK63"/>
<dbReference type="Pfam" id="PF25056">
    <property type="entry name" value="DUF7793"/>
    <property type="match status" value="1"/>
</dbReference>
<accession>A0AAU7EK63</accession>